<feature type="domain" description="ATP-grasp" evidence="2">
    <location>
        <begin position="122"/>
        <end position="316"/>
    </location>
</feature>
<dbReference type="InterPro" id="IPR011761">
    <property type="entry name" value="ATP-grasp"/>
</dbReference>
<dbReference type="InterPro" id="IPR013815">
    <property type="entry name" value="ATP_grasp_subdomain_1"/>
</dbReference>
<keyword evidence="4" id="KW-1185">Reference proteome</keyword>
<evidence type="ECO:0000313" key="4">
    <source>
        <dbReference type="Proteomes" id="UP000182264"/>
    </source>
</evidence>
<dbReference type="Gene3D" id="3.30.1490.20">
    <property type="entry name" value="ATP-grasp fold, A domain"/>
    <property type="match status" value="1"/>
</dbReference>
<gene>
    <name evidence="3" type="ORF">A7E75_03935</name>
</gene>
<dbReference type="KEGG" id="pace:A6070_12575"/>
<evidence type="ECO:0000313" key="3">
    <source>
        <dbReference type="EMBL" id="APG24278.1"/>
    </source>
</evidence>
<dbReference type="EMBL" id="CP015518">
    <property type="protein sequence ID" value="APG24278.1"/>
    <property type="molecule type" value="Genomic_DNA"/>
</dbReference>
<dbReference type="Gene3D" id="3.30.470.20">
    <property type="entry name" value="ATP-grasp fold, B domain"/>
    <property type="match status" value="1"/>
</dbReference>
<proteinExistence type="predicted"/>
<dbReference type="Proteomes" id="UP000182264">
    <property type="component" value="Chromosome"/>
</dbReference>
<evidence type="ECO:0000259" key="2">
    <source>
        <dbReference type="PROSITE" id="PS50975"/>
    </source>
</evidence>
<dbReference type="RefSeq" id="WP_072286113.1">
    <property type="nucleotide sequence ID" value="NZ_CP015455.1"/>
</dbReference>
<keyword evidence="3" id="KW-0436">Ligase</keyword>
<keyword evidence="1" id="KW-0067">ATP-binding</keyword>
<name>A0A1L3GEZ9_SYNAC</name>
<evidence type="ECO:0000256" key="1">
    <source>
        <dbReference type="PROSITE-ProRule" id="PRU00409"/>
    </source>
</evidence>
<organism evidence="3 4">
    <name type="scientific">Syntrophotalea acetylenica</name>
    <name type="common">Pelobacter acetylenicus</name>
    <dbReference type="NCBI Taxonomy" id="29542"/>
    <lineage>
        <taxon>Bacteria</taxon>
        <taxon>Pseudomonadati</taxon>
        <taxon>Thermodesulfobacteriota</taxon>
        <taxon>Desulfuromonadia</taxon>
        <taxon>Desulfuromonadales</taxon>
        <taxon>Syntrophotaleaceae</taxon>
        <taxon>Syntrophotalea</taxon>
    </lineage>
</organism>
<dbReference type="STRING" id="29542.A6070_12575"/>
<protein>
    <submittedName>
        <fullName evidence="3">Carboxylate--amine ligase</fullName>
    </submittedName>
</protein>
<dbReference type="PROSITE" id="PS50975">
    <property type="entry name" value="ATP_GRASP"/>
    <property type="match status" value="1"/>
</dbReference>
<reference evidence="3 4" key="1">
    <citation type="journal article" date="2017" name="Genome Announc.">
        <title>Complete Genome Sequences of Two Acetylene-Fermenting Pelobacter acetylenicus Strains.</title>
        <authorList>
            <person name="Sutton J.M."/>
            <person name="Baesman S.M."/>
            <person name="Fierst J.L."/>
            <person name="Poret-Peterson A.T."/>
            <person name="Oremland R.S."/>
            <person name="Dunlap D.S."/>
            <person name="Akob D.M."/>
        </authorList>
    </citation>
    <scope>NUCLEOTIDE SEQUENCE [LARGE SCALE GENOMIC DNA]</scope>
    <source>
        <strain evidence="3 4">DSM 3247</strain>
    </source>
</reference>
<dbReference type="GO" id="GO:0016874">
    <property type="term" value="F:ligase activity"/>
    <property type="evidence" value="ECO:0007669"/>
    <property type="project" value="UniProtKB-KW"/>
</dbReference>
<dbReference type="GO" id="GO:0005524">
    <property type="term" value="F:ATP binding"/>
    <property type="evidence" value="ECO:0007669"/>
    <property type="project" value="UniProtKB-UniRule"/>
</dbReference>
<keyword evidence="1" id="KW-0547">Nucleotide-binding</keyword>
<accession>A0A1L3GEZ9</accession>
<dbReference type="AlphaFoldDB" id="A0A1L3GEZ9"/>
<dbReference type="SUPFAM" id="SSF56059">
    <property type="entry name" value="Glutathione synthetase ATP-binding domain-like"/>
    <property type="match status" value="1"/>
</dbReference>
<sequence>MKAYAEQKPHAIVTGLEYMQGIQAARILSRRHHLPVIAICEDINHPYAKTNCCENVVSSKGDLIGALMDIGKSLPQKSVLYPGTDGDVLMVSRNRQQLSEYFFLCLPKPQVVEMLMDKLQFYAFAQKSGFRVPDTWFVYNRDDLEKAVKTLCFPCVLKPHMRTAEWNRLSPFKAFKINTLQQLLAIYERYENATGCFILQNWIEGPDANLFSCNAYFDAAGGALATFVARKLRQWPPEMGQSSLGEECRNDFVLHETLRLFQTVGFHGLAYLEIKRDQRSGDYFMVEPNICRPTGRSAIAEAGGVDLLYTMYCDALGLPLPPNRVQQYRGVKWINLRQDLRSALYYWRKGELSVPQWRESLRGRKTFAIFSWSDPRPFVGDLWRSVRLFINSSERRRHRPDEPSREKT</sequence>
<dbReference type="OrthoDB" id="5420347at2"/>
<dbReference type="GO" id="GO:0046872">
    <property type="term" value="F:metal ion binding"/>
    <property type="evidence" value="ECO:0007669"/>
    <property type="project" value="InterPro"/>
</dbReference>